<evidence type="ECO:0000259" key="2">
    <source>
        <dbReference type="SMART" id="SM00460"/>
    </source>
</evidence>
<feature type="domain" description="Transglutaminase-like" evidence="2">
    <location>
        <begin position="172"/>
        <end position="245"/>
    </location>
</feature>
<organism evidence="3 4">
    <name type="scientific">Skermanella cutis</name>
    <dbReference type="NCBI Taxonomy" id="2775420"/>
    <lineage>
        <taxon>Bacteria</taxon>
        <taxon>Pseudomonadati</taxon>
        <taxon>Pseudomonadota</taxon>
        <taxon>Alphaproteobacteria</taxon>
        <taxon>Rhodospirillales</taxon>
        <taxon>Azospirillaceae</taxon>
        <taxon>Skermanella</taxon>
    </lineage>
</organism>
<dbReference type="Pfam" id="PF08379">
    <property type="entry name" value="Bact_transglu_N"/>
    <property type="match status" value="1"/>
</dbReference>
<feature type="region of interest" description="Disordered" evidence="1">
    <location>
        <begin position="1072"/>
        <end position="1101"/>
    </location>
</feature>
<dbReference type="Pfam" id="PF09899">
    <property type="entry name" value="DUF2126"/>
    <property type="match status" value="1"/>
</dbReference>
<dbReference type="RefSeq" id="WP_201082583.1">
    <property type="nucleotide sequence ID" value="NZ_CP067421.1"/>
</dbReference>
<geneLocation type="plasmid" evidence="3 4">
    <name>pTT6-1</name>
</geneLocation>
<sequence length="1108" mass="125421">MSIHVALNHKTTYRYDRLVSLGPQIIRLRPAPHSRTPILSYSLKVTPRQHFLNWQQDPQSNYLARFVFPEPTREFMVEVDLVAEMTTINPFDFFLEPTAEKWPFDYEPWLQRELRPYLETAPVGPRLAEWLAGVRREKQNTVSFLTDLNQRLQRHITSVVRRAPEIQTPEETLTLRTGSYRDNAWLLVQILRHLGLAARFVSGYLIQLAPDQNHLNRPATGIADLHAWTEVYLPGAGWIGLDPTSGLMAAEGHIPLACTPDPSSAVPVTGMAEPAEVEFDHELSVTRIHDKPRTSGFYANAQWAAIVALGHKVDEELRAGDVRLSMAGKPTFVLTDDRNAAEWNTTATGPTKRQYATGLIERLKNRFAPGGLLHFGQGKWSPGEPLPHWAITAYWRRDGNALWANADLLAQEAVDYGFDVRSASRFLVALTRKMGIDPALVVAAYEDPWPRVRQETALPVSVDPLDSKLDDPEERARLAKGLSDSLDEPVGFALPIGRRMTRQGPVWLSSIWPLRQERLLLAPGDSPIGYRLPLGSLPWTSQADYPYHWEQDPFEPRPPLPPHQVPLGRNPLPSDGREDAQRRQVRHAMAEVRSEVPEPGESAWWVVRTALCSEARQGRLYVFMPPMNLLEDYLDLLSLVEATAIELRMPVIIEGYPPPRDPRLDNLAVTPDPGVIKVDVHSSHSWDELVRTTNDLYEDARRCGLDTEKFTTEGRHVGTGGGNHLLIGGWTPADSPFLRRPDLLRSLITYWQNHPALSYLFSGQFIGPASQAPRIDEARHDTLYELEIAFGQLEAATQDESCPPWLIDRVLRHLLTDMQGNTHRAEFAINKLYSPDTADGRLGLVEFRGFEMPPSAQMSLTEQLLVRAMIARFWRRPYRSRLRRWGTELHDRFMLPYFVWQDLIDVLTDMRNEGYPIPDQWFTPHFDFRFPVHGEVSIRGITLELRHALEPWHALGEEPGGGGTVRFIDSSIERLQVRVTGMIGQRHTVVCNGQRIPLNPTGVEGEYVAGVRYRSWQPPSSLHPTIPVHSPLVFDLLDTWSQRSIGGCTYHVADPEGRPHDTLPVSVDEAAGRRRNRFQPSGHTPGPVDVPGDRRNAEFPLTLDLRNL</sequence>
<dbReference type="SMART" id="SM00460">
    <property type="entry name" value="TGc"/>
    <property type="match status" value="1"/>
</dbReference>
<dbReference type="EMBL" id="CP067421">
    <property type="protein sequence ID" value="QQP93167.1"/>
    <property type="molecule type" value="Genomic_DNA"/>
</dbReference>
<dbReference type="InterPro" id="IPR018667">
    <property type="entry name" value="DUF2126"/>
</dbReference>
<dbReference type="PANTHER" id="PTHR33490">
    <property type="entry name" value="BLR5614 PROTEIN-RELATED"/>
    <property type="match status" value="1"/>
</dbReference>
<evidence type="ECO:0000313" key="3">
    <source>
        <dbReference type="EMBL" id="QQP93167.1"/>
    </source>
</evidence>
<dbReference type="Gene3D" id="3.10.620.30">
    <property type="match status" value="1"/>
</dbReference>
<dbReference type="InterPro" id="IPR038765">
    <property type="entry name" value="Papain-like_cys_pep_sf"/>
</dbReference>
<dbReference type="PANTHER" id="PTHR33490:SF1">
    <property type="entry name" value="SLL1233 PROTEIN"/>
    <property type="match status" value="1"/>
</dbReference>
<name>A0ABX7BL44_9PROT</name>
<dbReference type="InterPro" id="IPR013589">
    <property type="entry name" value="Bac_transglu_N"/>
</dbReference>
<feature type="region of interest" description="Disordered" evidence="1">
    <location>
        <begin position="550"/>
        <end position="581"/>
    </location>
</feature>
<accession>A0ABX7BL44</accession>
<proteinExistence type="predicted"/>
<dbReference type="Pfam" id="PF01841">
    <property type="entry name" value="Transglut_core"/>
    <property type="match status" value="1"/>
</dbReference>
<dbReference type="InterPro" id="IPR002931">
    <property type="entry name" value="Transglutaminase-like"/>
</dbReference>
<evidence type="ECO:0000313" key="4">
    <source>
        <dbReference type="Proteomes" id="UP000595197"/>
    </source>
</evidence>
<keyword evidence="3" id="KW-0614">Plasmid</keyword>
<reference evidence="3" key="1">
    <citation type="submission" date="2021-02" db="EMBL/GenBank/DDBJ databases">
        <title>Skermanella TT6 skin isolate.</title>
        <authorList>
            <person name="Lee K."/>
            <person name="Ganzorig M."/>
        </authorList>
    </citation>
    <scope>NUCLEOTIDE SEQUENCE</scope>
    <source>
        <strain evidence="3">TT6</strain>
    </source>
</reference>
<evidence type="ECO:0000256" key="1">
    <source>
        <dbReference type="SAM" id="MobiDB-lite"/>
    </source>
</evidence>
<keyword evidence="4" id="KW-1185">Reference proteome</keyword>
<dbReference type="Proteomes" id="UP000595197">
    <property type="component" value="Plasmid pTT6-1"/>
</dbReference>
<dbReference type="SUPFAM" id="SSF54001">
    <property type="entry name" value="Cysteine proteinases"/>
    <property type="match status" value="1"/>
</dbReference>
<gene>
    <name evidence="3" type="ORF">IGS68_28940</name>
</gene>
<protein>
    <submittedName>
        <fullName evidence="3">Transglutaminase family protein</fullName>
    </submittedName>
</protein>